<dbReference type="Proteomes" id="UP000051845">
    <property type="component" value="Unassembled WGS sequence"/>
</dbReference>
<comment type="subcellular location">
    <subcellularLocation>
        <location evidence="1">Cell membrane</location>
        <topology evidence="1">Multi-pass membrane protein</topology>
    </subcellularLocation>
</comment>
<feature type="transmembrane region" description="Helical" evidence="7">
    <location>
        <begin position="150"/>
        <end position="167"/>
    </location>
</feature>
<dbReference type="GO" id="GO:0140359">
    <property type="term" value="F:ABC-type transporter activity"/>
    <property type="evidence" value="ECO:0007669"/>
    <property type="project" value="InterPro"/>
</dbReference>
<dbReference type="GO" id="GO:0016887">
    <property type="term" value="F:ATP hydrolysis activity"/>
    <property type="evidence" value="ECO:0007669"/>
    <property type="project" value="InterPro"/>
</dbReference>
<feature type="domain" description="ABC transporter" evidence="8">
    <location>
        <begin position="320"/>
        <end position="554"/>
    </location>
</feature>
<keyword evidence="2 7" id="KW-0812">Transmembrane</keyword>
<dbReference type="InterPro" id="IPR011527">
    <property type="entry name" value="ABC1_TM_dom"/>
</dbReference>
<keyword evidence="6 7" id="KW-0472">Membrane</keyword>
<evidence type="ECO:0000259" key="8">
    <source>
        <dbReference type="PROSITE" id="PS50893"/>
    </source>
</evidence>
<dbReference type="InterPro" id="IPR036640">
    <property type="entry name" value="ABC1_TM_sf"/>
</dbReference>
<dbReference type="EMBL" id="AYYR01000082">
    <property type="protein sequence ID" value="KRM74434.1"/>
    <property type="molecule type" value="Genomic_DNA"/>
</dbReference>
<dbReference type="AlphaFoldDB" id="A0A0R2B714"/>
<dbReference type="InterPro" id="IPR003593">
    <property type="entry name" value="AAA+_ATPase"/>
</dbReference>
<dbReference type="PANTHER" id="PTHR24221:SF654">
    <property type="entry name" value="ATP-BINDING CASSETTE SUB-FAMILY B MEMBER 6"/>
    <property type="match status" value="1"/>
</dbReference>
<dbReference type="STRING" id="33960.TY91_09640"/>
<evidence type="ECO:0000256" key="5">
    <source>
        <dbReference type="ARBA" id="ARBA00022989"/>
    </source>
</evidence>
<dbReference type="InterPro" id="IPR003439">
    <property type="entry name" value="ABC_transporter-like_ATP-bd"/>
</dbReference>
<dbReference type="PATRIC" id="fig|1423733.4.peg.213"/>
<sequence>MIKQLWQLGHTQRWRTYVQVIGQWLAEMLIVTLLCLFTYQVATESWLPVLLTLLGIQLIIVIIYTFAVSDHLSNRWAQAASTELQDRFFQYYLTDNRVDTGQTMKVIHQDLATIKGLAVFYNTIIPTTLQLILTGIVMVVTVLYIHPLTVLIPLLGIVVLGAGMGLLEGLGNKKNLAYIDSFNHMGERFLDDFAGMKTLIMYGRQKRYARNFAQDSETFRQKTMGVLVYQLQTLTIMDFCLYGALGWFVIAQGIAVHQQALTLPEATLISTLVSIWLIDFRKFGYFIHIFMSLLPKVKHLFDLTQNTPNTVSVKTTGSKLTPETIRFRGDLGYDGPLVSHVDLTLKMGTITGLAGPSGSGKSTLAAVLMKQLAPLAGTVTVDDVDLATIDQRDWWASAAYLGPTTVLFDGTIADNILLSNPAAQNWESQLADRHLCQFVRDLPDGYHTQVGENGNRLSQGQRQQIVLARAIIADKSVYVFDEITANVDVANAELMLQAITQLAKAKIVLLITHRLDDIEQLPLVNLIDDNQLLAGTPAELTQKVPAFKALLDQQSALLKEVRA</sequence>
<feature type="transmembrane region" description="Helical" evidence="7">
    <location>
        <begin position="226"/>
        <end position="250"/>
    </location>
</feature>
<evidence type="ECO:0000259" key="9">
    <source>
        <dbReference type="PROSITE" id="PS50929"/>
    </source>
</evidence>
<evidence type="ECO:0000256" key="6">
    <source>
        <dbReference type="ARBA" id="ARBA00023136"/>
    </source>
</evidence>
<dbReference type="GO" id="GO:0005886">
    <property type="term" value="C:plasma membrane"/>
    <property type="evidence" value="ECO:0007669"/>
    <property type="project" value="UniProtKB-SubCell"/>
</dbReference>
<evidence type="ECO:0000256" key="1">
    <source>
        <dbReference type="ARBA" id="ARBA00004651"/>
    </source>
</evidence>
<dbReference type="SUPFAM" id="SSF52540">
    <property type="entry name" value="P-loop containing nucleoside triphosphate hydrolases"/>
    <property type="match status" value="1"/>
</dbReference>
<dbReference type="SMART" id="SM00382">
    <property type="entry name" value="AAA"/>
    <property type="match status" value="1"/>
</dbReference>
<reference evidence="10 11" key="1">
    <citation type="journal article" date="2015" name="Genome Announc.">
        <title>Expanding the biotechnology potential of lactobacilli through comparative genomics of 213 strains and associated genera.</title>
        <authorList>
            <person name="Sun Z."/>
            <person name="Harris H.M."/>
            <person name="McCann A."/>
            <person name="Guo C."/>
            <person name="Argimon S."/>
            <person name="Zhang W."/>
            <person name="Yang X."/>
            <person name="Jeffery I.B."/>
            <person name="Cooney J.C."/>
            <person name="Kagawa T.F."/>
            <person name="Liu W."/>
            <person name="Song Y."/>
            <person name="Salvetti E."/>
            <person name="Wrobel A."/>
            <person name="Rasinkangas P."/>
            <person name="Parkhill J."/>
            <person name="Rea M.C."/>
            <person name="O'Sullivan O."/>
            <person name="Ritari J."/>
            <person name="Douillard F.P."/>
            <person name="Paul Ross R."/>
            <person name="Yang R."/>
            <person name="Briner A.E."/>
            <person name="Felis G.E."/>
            <person name="de Vos W.M."/>
            <person name="Barrangou R."/>
            <person name="Klaenhammer T.R."/>
            <person name="Caufield P.W."/>
            <person name="Cui Y."/>
            <person name="Zhang H."/>
            <person name="O'Toole P.W."/>
        </authorList>
    </citation>
    <scope>NUCLEOTIDE SEQUENCE [LARGE SCALE GENOMIC DNA]</scope>
    <source>
        <strain evidence="10 11">DSM 20515</strain>
    </source>
</reference>
<evidence type="ECO:0000313" key="10">
    <source>
        <dbReference type="EMBL" id="KRM74434.1"/>
    </source>
</evidence>
<organism evidence="10 11">
    <name type="scientific">Secundilactobacillus collinoides DSM 20515 = JCM 1123</name>
    <dbReference type="NCBI Taxonomy" id="1423733"/>
    <lineage>
        <taxon>Bacteria</taxon>
        <taxon>Bacillati</taxon>
        <taxon>Bacillota</taxon>
        <taxon>Bacilli</taxon>
        <taxon>Lactobacillales</taxon>
        <taxon>Lactobacillaceae</taxon>
        <taxon>Secundilactobacillus</taxon>
    </lineage>
</organism>
<dbReference type="Gene3D" id="1.20.1560.10">
    <property type="entry name" value="ABC transporter type 1, transmembrane domain"/>
    <property type="match status" value="1"/>
</dbReference>
<comment type="caution">
    <text evidence="10">The sequence shown here is derived from an EMBL/GenBank/DDBJ whole genome shotgun (WGS) entry which is preliminary data.</text>
</comment>
<feature type="transmembrane region" description="Helical" evidence="7">
    <location>
        <begin position="119"/>
        <end position="144"/>
    </location>
</feature>
<name>A0A0R2B714_SECCO</name>
<keyword evidence="4" id="KW-0067">ATP-binding</keyword>
<dbReference type="SUPFAM" id="SSF90123">
    <property type="entry name" value="ABC transporter transmembrane region"/>
    <property type="match status" value="1"/>
</dbReference>
<dbReference type="PANTHER" id="PTHR24221">
    <property type="entry name" value="ATP-BINDING CASSETTE SUB-FAMILY B"/>
    <property type="match status" value="1"/>
</dbReference>
<dbReference type="Pfam" id="PF00664">
    <property type="entry name" value="ABC_membrane"/>
    <property type="match status" value="1"/>
</dbReference>
<dbReference type="RefSeq" id="WP_054760501.1">
    <property type="nucleotide sequence ID" value="NZ_AYYR01000082.1"/>
</dbReference>
<evidence type="ECO:0000256" key="2">
    <source>
        <dbReference type="ARBA" id="ARBA00022692"/>
    </source>
</evidence>
<proteinExistence type="predicted"/>
<keyword evidence="5 7" id="KW-1133">Transmembrane helix</keyword>
<dbReference type="PROSITE" id="PS50929">
    <property type="entry name" value="ABC_TM1F"/>
    <property type="match status" value="1"/>
</dbReference>
<dbReference type="InterPro" id="IPR027417">
    <property type="entry name" value="P-loop_NTPase"/>
</dbReference>
<dbReference type="Pfam" id="PF00005">
    <property type="entry name" value="ABC_tran"/>
    <property type="match status" value="1"/>
</dbReference>
<evidence type="ECO:0000256" key="3">
    <source>
        <dbReference type="ARBA" id="ARBA00022741"/>
    </source>
</evidence>
<feature type="domain" description="ABC transmembrane type-1" evidence="9">
    <location>
        <begin position="58"/>
        <end position="292"/>
    </location>
</feature>
<evidence type="ECO:0000256" key="7">
    <source>
        <dbReference type="SAM" id="Phobius"/>
    </source>
</evidence>
<evidence type="ECO:0000313" key="11">
    <source>
        <dbReference type="Proteomes" id="UP000051845"/>
    </source>
</evidence>
<keyword evidence="3" id="KW-0547">Nucleotide-binding</keyword>
<gene>
    <name evidence="10" type="ORF">FC82_GL000194</name>
</gene>
<dbReference type="GO" id="GO:0005524">
    <property type="term" value="F:ATP binding"/>
    <property type="evidence" value="ECO:0007669"/>
    <property type="project" value="UniProtKB-KW"/>
</dbReference>
<dbReference type="Gene3D" id="3.40.50.300">
    <property type="entry name" value="P-loop containing nucleotide triphosphate hydrolases"/>
    <property type="match status" value="1"/>
</dbReference>
<protein>
    <submittedName>
        <fullName evidence="10">Cytochrome bd biosynthesis ABC-type transporter, ATPase and permease component</fullName>
    </submittedName>
</protein>
<feature type="transmembrane region" description="Helical" evidence="7">
    <location>
        <begin position="21"/>
        <end position="39"/>
    </location>
</feature>
<dbReference type="InterPro" id="IPR039421">
    <property type="entry name" value="Type_1_exporter"/>
</dbReference>
<accession>A0A0R2B714</accession>
<dbReference type="PROSITE" id="PS50893">
    <property type="entry name" value="ABC_TRANSPORTER_2"/>
    <property type="match status" value="1"/>
</dbReference>
<feature type="transmembrane region" description="Helical" evidence="7">
    <location>
        <begin position="45"/>
        <end position="67"/>
    </location>
</feature>
<evidence type="ECO:0000256" key="4">
    <source>
        <dbReference type="ARBA" id="ARBA00022840"/>
    </source>
</evidence>